<evidence type="ECO:0000313" key="11">
    <source>
        <dbReference type="Proteomes" id="UP000239471"/>
    </source>
</evidence>
<keyword evidence="7 8" id="KW-0275">Fatty acid biosynthesis</keyword>
<comment type="similarity">
    <text evidence="8">Belongs to the P-Pant transferase superfamily. AcpS family.</text>
</comment>
<protein>
    <recommendedName>
        <fullName evidence="8">Holo-[acyl-carrier-protein] synthase</fullName>
        <shortName evidence="8">Holo-ACP synthase</shortName>
        <ecNumber evidence="8">2.7.8.7</ecNumber>
    </recommendedName>
    <alternativeName>
        <fullName evidence="8">4'-phosphopantetheinyl transferase AcpS</fullName>
    </alternativeName>
</protein>
<evidence type="ECO:0000256" key="1">
    <source>
        <dbReference type="ARBA" id="ARBA00022516"/>
    </source>
</evidence>
<dbReference type="EC" id="2.7.8.7" evidence="8"/>
<dbReference type="InterPro" id="IPR002582">
    <property type="entry name" value="ACPS"/>
</dbReference>
<feature type="binding site" evidence="8">
    <location>
        <position position="8"/>
    </location>
    <ligand>
        <name>Mg(2+)</name>
        <dbReference type="ChEBI" id="CHEBI:18420"/>
    </ligand>
</feature>
<dbReference type="NCBIfam" id="TIGR00516">
    <property type="entry name" value="acpS"/>
    <property type="match status" value="1"/>
</dbReference>
<evidence type="ECO:0000256" key="6">
    <source>
        <dbReference type="ARBA" id="ARBA00023098"/>
    </source>
</evidence>
<dbReference type="GO" id="GO:0000287">
    <property type="term" value="F:magnesium ion binding"/>
    <property type="evidence" value="ECO:0007669"/>
    <property type="project" value="UniProtKB-UniRule"/>
</dbReference>
<evidence type="ECO:0000256" key="3">
    <source>
        <dbReference type="ARBA" id="ARBA00022723"/>
    </source>
</evidence>
<accession>A0A2T0BKE0</accession>
<dbReference type="Gene3D" id="3.90.470.20">
    <property type="entry name" value="4'-phosphopantetheinyl transferase domain"/>
    <property type="match status" value="1"/>
</dbReference>
<comment type="subcellular location">
    <subcellularLocation>
        <location evidence="8">Cytoplasm</location>
    </subcellularLocation>
</comment>
<proteinExistence type="inferred from homology"/>
<keyword evidence="8" id="KW-0963">Cytoplasm</keyword>
<dbReference type="Pfam" id="PF01648">
    <property type="entry name" value="ACPS"/>
    <property type="match status" value="1"/>
</dbReference>
<reference evidence="10 11" key="1">
    <citation type="submission" date="2018-03" db="EMBL/GenBank/DDBJ databases">
        <title>Genome sequence of Clostridium vincentii DSM 10228.</title>
        <authorList>
            <person name="Poehlein A."/>
            <person name="Daniel R."/>
        </authorList>
    </citation>
    <scope>NUCLEOTIDE SEQUENCE [LARGE SCALE GENOMIC DNA]</scope>
    <source>
        <strain evidence="10 11">DSM 10228</strain>
    </source>
</reference>
<dbReference type="RefSeq" id="WP_106058251.1">
    <property type="nucleotide sequence ID" value="NZ_PVXQ01000002.1"/>
</dbReference>
<dbReference type="InterPro" id="IPR004568">
    <property type="entry name" value="Ppantetheine-prot_Trfase_dom"/>
</dbReference>
<dbReference type="NCBIfam" id="TIGR00556">
    <property type="entry name" value="pantethn_trn"/>
    <property type="match status" value="1"/>
</dbReference>
<dbReference type="GO" id="GO:0005737">
    <property type="term" value="C:cytoplasm"/>
    <property type="evidence" value="ECO:0007669"/>
    <property type="project" value="UniProtKB-SubCell"/>
</dbReference>
<dbReference type="InterPro" id="IPR008278">
    <property type="entry name" value="4-PPantetheinyl_Trfase_dom"/>
</dbReference>
<feature type="binding site" evidence="8">
    <location>
        <position position="56"/>
    </location>
    <ligand>
        <name>Mg(2+)</name>
        <dbReference type="ChEBI" id="CHEBI:18420"/>
    </ligand>
</feature>
<evidence type="ECO:0000313" key="10">
    <source>
        <dbReference type="EMBL" id="PRR84272.1"/>
    </source>
</evidence>
<evidence type="ECO:0000256" key="5">
    <source>
        <dbReference type="ARBA" id="ARBA00022842"/>
    </source>
</evidence>
<keyword evidence="4 8" id="KW-0276">Fatty acid metabolism</keyword>
<name>A0A2T0BKE0_9CLOT</name>
<sequence>MIIGIGTDIVKIDRISKIMKRTPNFIKGTFTEEEISYFEMKKNNPETIAGAFAVKEALSKALGTGVRGFRLKDIELRHDNLGKPYVVIDNSIRKAFGLNKCKIHVSISHSREDAVAFVIIEEGV</sequence>
<dbReference type="AlphaFoldDB" id="A0A2T0BKE0"/>
<evidence type="ECO:0000256" key="7">
    <source>
        <dbReference type="ARBA" id="ARBA00023160"/>
    </source>
</evidence>
<keyword evidence="1 8" id="KW-0444">Lipid biosynthesis</keyword>
<dbReference type="GO" id="GO:0006633">
    <property type="term" value="P:fatty acid biosynthetic process"/>
    <property type="evidence" value="ECO:0007669"/>
    <property type="project" value="UniProtKB-UniRule"/>
</dbReference>
<gene>
    <name evidence="8 10" type="primary">acpS</name>
    <name evidence="10" type="ORF">CLVI_01980</name>
</gene>
<keyword evidence="5 8" id="KW-0460">Magnesium</keyword>
<keyword evidence="11" id="KW-1185">Reference proteome</keyword>
<dbReference type="HAMAP" id="MF_00101">
    <property type="entry name" value="AcpS"/>
    <property type="match status" value="1"/>
</dbReference>
<dbReference type="SUPFAM" id="SSF56214">
    <property type="entry name" value="4'-phosphopantetheinyl transferase"/>
    <property type="match status" value="1"/>
</dbReference>
<evidence type="ECO:0000256" key="8">
    <source>
        <dbReference type="HAMAP-Rule" id="MF_00101"/>
    </source>
</evidence>
<keyword evidence="2 8" id="KW-0808">Transferase</keyword>
<dbReference type="InterPro" id="IPR037143">
    <property type="entry name" value="4-PPantetheinyl_Trfase_dom_sf"/>
</dbReference>
<dbReference type="GO" id="GO:0008897">
    <property type="term" value="F:holo-[acyl-carrier-protein] synthase activity"/>
    <property type="evidence" value="ECO:0007669"/>
    <property type="project" value="UniProtKB-UniRule"/>
</dbReference>
<feature type="domain" description="4'-phosphopantetheinyl transferase" evidence="9">
    <location>
        <begin position="4"/>
        <end position="89"/>
    </location>
</feature>
<organism evidence="10 11">
    <name type="scientific">Clostridium vincentii</name>
    <dbReference type="NCBI Taxonomy" id="52704"/>
    <lineage>
        <taxon>Bacteria</taxon>
        <taxon>Bacillati</taxon>
        <taxon>Bacillota</taxon>
        <taxon>Clostridia</taxon>
        <taxon>Eubacteriales</taxon>
        <taxon>Clostridiaceae</taxon>
        <taxon>Clostridium</taxon>
    </lineage>
</organism>
<comment type="cofactor">
    <cofactor evidence="8">
        <name>Mg(2+)</name>
        <dbReference type="ChEBI" id="CHEBI:18420"/>
    </cofactor>
</comment>
<evidence type="ECO:0000259" key="9">
    <source>
        <dbReference type="Pfam" id="PF01648"/>
    </source>
</evidence>
<keyword evidence="6 8" id="KW-0443">Lipid metabolism</keyword>
<evidence type="ECO:0000256" key="2">
    <source>
        <dbReference type="ARBA" id="ARBA00022679"/>
    </source>
</evidence>
<keyword evidence="3 8" id="KW-0479">Metal-binding</keyword>
<comment type="function">
    <text evidence="8">Transfers the 4'-phosphopantetheine moiety from coenzyme A to a Ser of acyl-carrier-protein.</text>
</comment>
<comment type="catalytic activity">
    <reaction evidence="8">
        <text>apo-[ACP] + CoA = holo-[ACP] + adenosine 3',5'-bisphosphate + H(+)</text>
        <dbReference type="Rhea" id="RHEA:12068"/>
        <dbReference type="Rhea" id="RHEA-COMP:9685"/>
        <dbReference type="Rhea" id="RHEA-COMP:9690"/>
        <dbReference type="ChEBI" id="CHEBI:15378"/>
        <dbReference type="ChEBI" id="CHEBI:29999"/>
        <dbReference type="ChEBI" id="CHEBI:57287"/>
        <dbReference type="ChEBI" id="CHEBI:58343"/>
        <dbReference type="ChEBI" id="CHEBI:64479"/>
        <dbReference type="EC" id="2.7.8.7"/>
    </reaction>
</comment>
<dbReference type="OrthoDB" id="517356at2"/>
<comment type="caution">
    <text evidence="10">The sequence shown here is derived from an EMBL/GenBank/DDBJ whole genome shotgun (WGS) entry which is preliminary data.</text>
</comment>
<evidence type="ECO:0000256" key="4">
    <source>
        <dbReference type="ARBA" id="ARBA00022832"/>
    </source>
</evidence>
<dbReference type="EMBL" id="PVXQ01000002">
    <property type="protein sequence ID" value="PRR84272.1"/>
    <property type="molecule type" value="Genomic_DNA"/>
</dbReference>
<dbReference type="Proteomes" id="UP000239471">
    <property type="component" value="Unassembled WGS sequence"/>
</dbReference>